<evidence type="ECO:0000313" key="4">
    <source>
        <dbReference type="EMBL" id="CAA9449759.1"/>
    </source>
</evidence>
<gene>
    <name evidence="4" type="ORF">AVDCRST_MAG14-768</name>
</gene>
<dbReference type="AlphaFoldDB" id="A0A6J4QXX7"/>
<feature type="region of interest" description="Disordered" evidence="1">
    <location>
        <begin position="122"/>
        <end position="149"/>
    </location>
</feature>
<evidence type="ECO:0000259" key="3">
    <source>
        <dbReference type="Pfam" id="PF14690"/>
    </source>
</evidence>
<keyword evidence="2" id="KW-1133">Transmembrane helix</keyword>
<reference evidence="4" key="1">
    <citation type="submission" date="2020-02" db="EMBL/GenBank/DDBJ databases">
        <authorList>
            <person name="Meier V. D."/>
        </authorList>
    </citation>
    <scope>NUCLEOTIDE SEQUENCE</scope>
    <source>
        <strain evidence="4">AVDCRST_MAG14</strain>
    </source>
</reference>
<accession>A0A6J4QXX7</accession>
<evidence type="ECO:0000256" key="2">
    <source>
        <dbReference type="SAM" id="Phobius"/>
    </source>
</evidence>
<feature type="region of interest" description="Disordered" evidence="1">
    <location>
        <begin position="195"/>
        <end position="229"/>
    </location>
</feature>
<feature type="transmembrane region" description="Helical" evidence="2">
    <location>
        <begin position="249"/>
        <end position="269"/>
    </location>
</feature>
<evidence type="ECO:0000256" key="1">
    <source>
        <dbReference type="SAM" id="MobiDB-lite"/>
    </source>
</evidence>
<dbReference type="EMBL" id="CADCVG010000034">
    <property type="protein sequence ID" value="CAA9449759.1"/>
    <property type="molecule type" value="Genomic_DNA"/>
</dbReference>
<dbReference type="Pfam" id="PF14690">
    <property type="entry name" value="Zn_ribbon_ISL3"/>
    <property type="match status" value="1"/>
</dbReference>
<keyword evidence="2" id="KW-0812">Transmembrane</keyword>
<name>A0A6J4QXX7_9ACTN</name>
<proteinExistence type="predicted"/>
<dbReference type="InterPro" id="IPR029261">
    <property type="entry name" value="Transposase_Znf"/>
</dbReference>
<protein>
    <recommendedName>
        <fullName evidence="3">Transposase IS204/IS1001/IS1096/IS1165 zinc-finger domain-containing protein</fullName>
    </recommendedName>
</protein>
<sequence>MIYKAGHEKNIEVAMSLLPRASGLRLEDATIETGSVSLTLASTSLPASCPVRGQKTARLHSRYQRTVTDLPWGGWRVRLLLFIRKFRCAEPGCRGGFSPSAYPPWLSHTPARQCACTRSWSPVDQASGNDGESDDIPDGTYTGSQSVAKFVPGSLPEPITISPVQIVQGPPTGFTANGPQYRVIKDFGPVKPDGDKTLAASVSFPDDNGGSDNGGSDNSGSGSSGGSSGGVVASGLRGLLPSTGGGMSLTLLGAGVLMIGGGLLFRGIFR</sequence>
<feature type="domain" description="Transposase IS204/IS1001/IS1096/IS1165 zinc-finger" evidence="3">
    <location>
        <begin position="46"/>
        <end position="90"/>
    </location>
</feature>
<organism evidence="4">
    <name type="scientific">uncultured Rubrobacteraceae bacterium</name>
    <dbReference type="NCBI Taxonomy" id="349277"/>
    <lineage>
        <taxon>Bacteria</taxon>
        <taxon>Bacillati</taxon>
        <taxon>Actinomycetota</taxon>
        <taxon>Rubrobacteria</taxon>
        <taxon>Rubrobacterales</taxon>
        <taxon>Rubrobacteraceae</taxon>
        <taxon>environmental samples</taxon>
    </lineage>
</organism>
<keyword evidence="2" id="KW-0472">Membrane</keyword>
<feature type="compositionally biased region" description="Low complexity" evidence="1">
    <location>
        <begin position="206"/>
        <end position="221"/>
    </location>
</feature>